<dbReference type="EC" id="1.1.1.262" evidence="4"/>
<comment type="caution">
    <text evidence="4">The sequence shown here is derived from an EMBL/GenBank/DDBJ whole genome shotgun (WGS) entry which is preliminary data.</text>
</comment>
<name>A0A6M1SUL4_9BACT</name>
<proteinExistence type="predicted"/>
<dbReference type="GO" id="GO:0050570">
    <property type="term" value="F:4-hydroxythreonine-4-phosphate dehydrogenase activity"/>
    <property type="evidence" value="ECO:0007669"/>
    <property type="project" value="UniProtKB-EC"/>
</dbReference>
<evidence type="ECO:0000256" key="1">
    <source>
        <dbReference type="ARBA" id="ARBA00022723"/>
    </source>
</evidence>
<organism evidence="4 5">
    <name type="scientific">Halalkalibaculum roseum</name>
    <dbReference type="NCBI Taxonomy" id="2709311"/>
    <lineage>
        <taxon>Bacteria</taxon>
        <taxon>Pseudomonadati</taxon>
        <taxon>Balneolota</taxon>
        <taxon>Balneolia</taxon>
        <taxon>Balneolales</taxon>
        <taxon>Balneolaceae</taxon>
        <taxon>Halalkalibaculum</taxon>
    </lineage>
</organism>
<dbReference type="Proteomes" id="UP000473278">
    <property type="component" value="Unassembled WGS sequence"/>
</dbReference>
<dbReference type="Pfam" id="PF04166">
    <property type="entry name" value="PdxA"/>
    <property type="match status" value="1"/>
</dbReference>
<dbReference type="SUPFAM" id="SSF53659">
    <property type="entry name" value="Isocitrate/Isopropylmalate dehydrogenase-like"/>
    <property type="match status" value="1"/>
</dbReference>
<gene>
    <name evidence="4" type="primary">pdxA</name>
    <name evidence="4" type="ORF">G3570_07600</name>
</gene>
<dbReference type="GO" id="GO:0051287">
    <property type="term" value="F:NAD binding"/>
    <property type="evidence" value="ECO:0007669"/>
    <property type="project" value="InterPro"/>
</dbReference>
<dbReference type="PANTHER" id="PTHR30004">
    <property type="entry name" value="4-HYDROXYTHREONINE-4-PHOSPHATE DEHYDROGENASE"/>
    <property type="match status" value="1"/>
</dbReference>
<keyword evidence="2 4" id="KW-0560">Oxidoreductase</keyword>
<dbReference type="NCBIfam" id="TIGR00557">
    <property type="entry name" value="pdxA"/>
    <property type="match status" value="1"/>
</dbReference>
<dbReference type="Gene3D" id="3.40.718.10">
    <property type="entry name" value="Isopropylmalate Dehydrogenase"/>
    <property type="match status" value="1"/>
</dbReference>
<dbReference type="EMBL" id="JAALLT010000002">
    <property type="protein sequence ID" value="NGP76492.1"/>
    <property type="molecule type" value="Genomic_DNA"/>
</dbReference>
<evidence type="ECO:0000256" key="3">
    <source>
        <dbReference type="ARBA" id="ARBA00023027"/>
    </source>
</evidence>
<evidence type="ECO:0000313" key="4">
    <source>
        <dbReference type="EMBL" id="NGP76492.1"/>
    </source>
</evidence>
<keyword evidence="3" id="KW-0520">NAD</keyword>
<dbReference type="PANTHER" id="PTHR30004:SF6">
    <property type="entry name" value="D-THREONATE 4-PHOSPHATE DEHYDROGENASE"/>
    <property type="match status" value="1"/>
</dbReference>
<dbReference type="RefSeq" id="WP_165140885.1">
    <property type="nucleotide sequence ID" value="NZ_JAALLT010000002.1"/>
</dbReference>
<evidence type="ECO:0000256" key="2">
    <source>
        <dbReference type="ARBA" id="ARBA00023002"/>
    </source>
</evidence>
<reference evidence="4 5" key="1">
    <citation type="submission" date="2020-02" db="EMBL/GenBank/DDBJ databases">
        <title>Balneolaceae bacterium YR4-1, complete genome.</title>
        <authorList>
            <person name="Li Y."/>
            <person name="Wu S."/>
        </authorList>
    </citation>
    <scope>NUCLEOTIDE SEQUENCE [LARGE SCALE GENOMIC DNA]</scope>
    <source>
        <strain evidence="4 5">YR4-1</strain>
    </source>
</reference>
<evidence type="ECO:0000313" key="5">
    <source>
        <dbReference type="Proteomes" id="UP000473278"/>
    </source>
</evidence>
<keyword evidence="1" id="KW-0479">Metal-binding</keyword>
<keyword evidence="5" id="KW-1185">Reference proteome</keyword>
<dbReference type="AlphaFoldDB" id="A0A6M1SUL4"/>
<protein>
    <submittedName>
        <fullName evidence="4">4-hydroxythreonine-4-phosphate dehydrogenase PdxA</fullName>
        <ecNumber evidence="4">1.1.1.262</ecNumber>
    </submittedName>
</protein>
<sequence length="334" mass="36199">MPIRVAISIGDINGIGPEVALKSLVGRDLNHTVPVLLGNRQVIEYYSNFIEPKLNFRFISSEKEIESGFINVLDCYEGENVHLHPGELTEQGGKLAMMAIKSGIDLCLSEHTDALVTAPISKEAINKAGYDIPGHTEFLADNTGTSDYMMMLVNENLRVGLVSIHVPLSKVTGLISQSSVYTNIKIMHRSLVNDFNINEPDIAVLALNPHAGDGGIIGREEIEIIEPAIKKAHSEGISTSGPHPADGFFGNKKYKDCDGILAMYHDQGLIPFKTLSFGAGVNFTAGLPIIRTSPDHGTAFDIAGKNIADPSSFNAALDLALTLAKNRKQRNRRN</sequence>
<dbReference type="GO" id="GO:0046872">
    <property type="term" value="F:metal ion binding"/>
    <property type="evidence" value="ECO:0007669"/>
    <property type="project" value="UniProtKB-KW"/>
</dbReference>
<dbReference type="InterPro" id="IPR005255">
    <property type="entry name" value="PdxA_fam"/>
</dbReference>
<accession>A0A6M1SUL4</accession>